<dbReference type="Proteomes" id="UP000024635">
    <property type="component" value="Unassembled WGS sequence"/>
</dbReference>
<evidence type="ECO:0000313" key="2">
    <source>
        <dbReference type="Proteomes" id="UP000024635"/>
    </source>
</evidence>
<protein>
    <submittedName>
        <fullName evidence="1">Uncharacterized protein</fullName>
    </submittedName>
</protein>
<evidence type="ECO:0000313" key="1">
    <source>
        <dbReference type="EMBL" id="EYC15476.1"/>
    </source>
</evidence>
<name>A0A016UKN7_9BILA</name>
<accession>A0A016UKN7</accession>
<organism evidence="1 2">
    <name type="scientific">Ancylostoma ceylanicum</name>
    <dbReference type="NCBI Taxonomy" id="53326"/>
    <lineage>
        <taxon>Eukaryota</taxon>
        <taxon>Metazoa</taxon>
        <taxon>Ecdysozoa</taxon>
        <taxon>Nematoda</taxon>
        <taxon>Chromadorea</taxon>
        <taxon>Rhabditida</taxon>
        <taxon>Rhabditina</taxon>
        <taxon>Rhabditomorpha</taxon>
        <taxon>Strongyloidea</taxon>
        <taxon>Ancylostomatidae</taxon>
        <taxon>Ancylostomatinae</taxon>
        <taxon>Ancylostoma</taxon>
    </lineage>
</organism>
<comment type="caution">
    <text evidence="1">The sequence shown here is derived from an EMBL/GenBank/DDBJ whole genome shotgun (WGS) entry which is preliminary data.</text>
</comment>
<sequence length="70" mass="8113">MDTLQSYRVTEFITVQSYRVTEFITVPRFIEREEPASIPPRFAFCVYQLAHHHEAGNPRSCHCSHPLHAG</sequence>
<dbReference type="EMBL" id="JARK01001372">
    <property type="protein sequence ID" value="EYC15476.1"/>
    <property type="molecule type" value="Genomic_DNA"/>
</dbReference>
<keyword evidence="2" id="KW-1185">Reference proteome</keyword>
<reference evidence="2" key="1">
    <citation type="journal article" date="2015" name="Nat. Genet.">
        <title>The genome and transcriptome of the zoonotic hookworm Ancylostoma ceylanicum identify infection-specific gene families.</title>
        <authorList>
            <person name="Schwarz E.M."/>
            <person name="Hu Y."/>
            <person name="Antoshechkin I."/>
            <person name="Miller M.M."/>
            <person name="Sternberg P.W."/>
            <person name="Aroian R.V."/>
        </authorList>
    </citation>
    <scope>NUCLEOTIDE SEQUENCE</scope>
    <source>
        <strain evidence="2">HY135</strain>
    </source>
</reference>
<dbReference type="AlphaFoldDB" id="A0A016UKN7"/>
<gene>
    <name evidence="1" type="primary">Acey_s0036.g3162</name>
    <name evidence="1" type="ORF">Y032_0036g3162</name>
</gene>
<proteinExistence type="predicted"/>